<evidence type="ECO:0000259" key="2">
    <source>
        <dbReference type="PROSITE" id="PS51898"/>
    </source>
</evidence>
<keyword evidence="4" id="KW-1185">Reference proteome</keyword>
<comment type="caution">
    <text evidence="3">The sequence shown here is derived from an EMBL/GenBank/DDBJ whole genome shotgun (WGS) entry which is preliminary data.</text>
</comment>
<dbReference type="PROSITE" id="PS51898">
    <property type="entry name" value="TYR_RECOMBINASE"/>
    <property type="match status" value="1"/>
</dbReference>
<sequence>MNLRSLSSNAEVGTEPRAPRLTTQAVADIIKRYTAAAGLDPVLFGAHSLRAGFATSAAEPGADMARIMDVSGHRNPRTVVGYIRRANAFMACCQFGGHRPKLTGLGFRTRQG</sequence>
<name>A0ABU7T434_9HYPH</name>
<protein>
    <submittedName>
        <fullName evidence="3">DNA recombinase</fullName>
    </submittedName>
</protein>
<dbReference type="SUPFAM" id="SSF56349">
    <property type="entry name" value="DNA breaking-rejoining enzymes"/>
    <property type="match status" value="1"/>
</dbReference>
<evidence type="ECO:0000256" key="1">
    <source>
        <dbReference type="ARBA" id="ARBA00023172"/>
    </source>
</evidence>
<dbReference type="InterPro" id="IPR013762">
    <property type="entry name" value="Integrase-like_cat_sf"/>
</dbReference>
<reference evidence="3 4" key="1">
    <citation type="journal article" date="2012" name="Genet. Mol. Biol.">
        <title>Analysis of 16S rRNA and mxaF genes revealing insights into Methylobacterium niche-specific plant association.</title>
        <authorList>
            <person name="Dourado M.N."/>
            <person name="Andreote F.D."/>
            <person name="Dini-Andreote F."/>
            <person name="Conti R."/>
            <person name="Araujo J.M."/>
            <person name="Araujo W.L."/>
        </authorList>
    </citation>
    <scope>NUCLEOTIDE SEQUENCE [LARGE SCALE GENOMIC DNA]</scope>
    <source>
        <strain evidence="3 4">SR1.6/4</strain>
    </source>
</reference>
<dbReference type="EMBL" id="MLBY01000001">
    <property type="protein sequence ID" value="MEE7455308.1"/>
    <property type="molecule type" value="Genomic_DNA"/>
</dbReference>
<gene>
    <name evidence="3" type="ORF">MRSR164_00345</name>
</gene>
<feature type="domain" description="Tyr recombinase" evidence="2">
    <location>
        <begin position="1"/>
        <end position="95"/>
    </location>
</feature>
<keyword evidence="1" id="KW-0233">DNA recombination</keyword>
<evidence type="ECO:0000313" key="3">
    <source>
        <dbReference type="EMBL" id="MEE7455308.1"/>
    </source>
</evidence>
<organism evidence="3 4">
    <name type="scientific">Methylobacterium radiotolerans</name>
    <dbReference type="NCBI Taxonomy" id="31998"/>
    <lineage>
        <taxon>Bacteria</taxon>
        <taxon>Pseudomonadati</taxon>
        <taxon>Pseudomonadota</taxon>
        <taxon>Alphaproteobacteria</taxon>
        <taxon>Hyphomicrobiales</taxon>
        <taxon>Methylobacteriaceae</taxon>
        <taxon>Methylobacterium</taxon>
    </lineage>
</organism>
<dbReference type="Pfam" id="PF00589">
    <property type="entry name" value="Phage_integrase"/>
    <property type="match status" value="1"/>
</dbReference>
<dbReference type="InterPro" id="IPR002104">
    <property type="entry name" value="Integrase_catalytic"/>
</dbReference>
<accession>A0ABU7T434</accession>
<dbReference type="InterPro" id="IPR011010">
    <property type="entry name" value="DNA_brk_join_enz"/>
</dbReference>
<dbReference type="Proteomes" id="UP001349262">
    <property type="component" value="Unassembled WGS sequence"/>
</dbReference>
<proteinExistence type="predicted"/>
<dbReference type="Gene3D" id="1.10.443.10">
    <property type="entry name" value="Intergrase catalytic core"/>
    <property type="match status" value="1"/>
</dbReference>
<evidence type="ECO:0000313" key="4">
    <source>
        <dbReference type="Proteomes" id="UP001349262"/>
    </source>
</evidence>